<dbReference type="InterPro" id="IPR010730">
    <property type="entry name" value="HET"/>
</dbReference>
<name>A0A2T3B5J3_AMORE</name>
<feature type="domain" description="Stress-response A/B barrel" evidence="2">
    <location>
        <begin position="842"/>
        <end position="951"/>
    </location>
</feature>
<dbReference type="Pfam" id="PF07876">
    <property type="entry name" value="Dabb"/>
    <property type="match status" value="1"/>
</dbReference>
<dbReference type="Proteomes" id="UP000241818">
    <property type="component" value="Unassembled WGS sequence"/>
</dbReference>
<keyword evidence="4" id="KW-1185">Reference proteome</keyword>
<evidence type="ECO:0000313" key="4">
    <source>
        <dbReference type="Proteomes" id="UP000241818"/>
    </source>
</evidence>
<gene>
    <name evidence="3" type="ORF">M430DRAFT_40800</name>
</gene>
<accession>A0A2T3B5J3</accession>
<organism evidence="3 4">
    <name type="scientific">Amorphotheca resinae ATCC 22711</name>
    <dbReference type="NCBI Taxonomy" id="857342"/>
    <lineage>
        <taxon>Eukaryota</taxon>
        <taxon>Fungi</taxon>
        <taxon>Dikarya</taxon>
        <taxon>Ascomycota</taxon>
        <taxon>Pezizomycotina</taxon>
        <taxon>Leotiomycetes</taxon>
        <taxon>Helotiales</taxon>
        <taxon>Amorphothecaceae</taxon>
        <taxon>Amorphotheca</taxon>
    </lineage>
</organism>
<evidence type="ECO:0000256" key="1">
    <source>
        <dbReference type="SAM" id="Coils"/>
    </source>
</evidence>
<dbReference type="InterPro" id="IPR013097">
    <property type="entry name" value="Dabb"/>
</dbReference>
<dbReference type="InParanoid" id="A0A2T3B5J3"/>
<feature type="coiled-coil region" evidence="1">
    <location>
        <begin position="809"/>
        <end position="836"/>
    </location>
</feature>
<sequence length="959" mass="109737">MEFSLLPIHRGEPPIPVPRTPYVSSERYDGGPWMSYPARKGRTLTAWNGTSFDLIEHYRSERANPTPLKDLEPFIQTWLYFGLLVEFSGINLSSLEEDSSVLTDSTSKDVVDRIYDTMLVHEGDKTYVSLDSDCLRSYVESTRPRLPKDPEIRKKYYHHLTLCLSCAHSLLSTMPKDFNHAVKYSIAALGELLMHTVNAGFQFLQIQPKFGRYWGNAFLNDEAKTSMRNHGWCVSDIARVEAKYKSIQALYMAQMMDRSLPSRDHSQCSEQVCKFYQIKMEDFQIRHQNEDCSCIPLEVNSENLTEILRKDDRFPLLRLTGDSHNLNIELVEYTPGLPYIAISHVWADGLGNPKSNSLHRCKLHHLRTLVAAVDQQETGEDTPRPVNPLIWLDTLCCPAQDGEGKQLAIEKIRLVYQQAKHVLVLDAGLMSYNARTQDVAEQLARIFMSGWMRRLWTLQEGALAKSLCFQFADIAVYLSELMETFGKRLNHMTYRAIFMDLWNEFQGLRTFFHGASGSMPYSWQSFATLDQSLLFRSVSVPSDEPLCIGTLMSLDLHQIVTVKPKSDRMRKVWELISSKEGGIPMAVVFFEEPKIDTPGWRWAPRSLLAWRTGAQVQLNTRILKWNSPLGTITTRGLRVQYPGFRIKTVKEYGDVKPQNPWPGFSRVPESDITFRDKGSGEWYRIIDKEYAHIHATSTKEERIAYQKLFPLHNVANTDNSVLLFNPVGEMLEGVFATVVGDGSSDSIEEGIAVKTEHIVMITAIRPDNGYVHDTIRELAIHLRADEVTDRHLEVYNRLVKEYRDSPDLLETVMENSEEIKSSLAELKRKMQHMVQEVAAGDKKFMAGMKSFEEVPLESAWVWIRDFFHHDYEEQNGGYQKYLVKDGKPYILSLEAGPAYEDARSQGYTFVSKSEFASKEDMMYYDTECEAHKTLKAGVKELGNEGTMMMYYTPAVTAAI</sequence>
<dbReference type="PANTHER" id="PTHR39596:SF2">
    <property type="entry name" value="HET DOMAIN PROTEIN (AFU_ORTHOLOGUE AFUA_1G17550)-RELATED"/>
    <property type="match status" value="1"/>
</dbReference>
<dbReference type="Gene3D" id="3.30.70.100">
    <property type="match status" value="1"/>
</dbReference>
<keyword evidence="1" id="KW-0175">Coiled coil</keyword>
<dbReference type="STRING" id="857342.A0A2T3B5J3"/>
<dbReference type="Pfam" id="PF06985">
    <property type="entry name" value="HET"/>
    <property type="match status" value="1"/>
</dbReference>
<evidence type="ECO:0000313" key="3">
    <source>
        <dbReference type="EMBL" id="PSS22008.1"/>
    </source>
</evidence>
<dbReference type="PROSITE" id="PS51502">
    <property type="entry name" value="S_R_A_B_BARREL"/>
    <property type="match status" value="1"/>
</dbReference>
<dbReference type="PANTHER" id="PTHR39596">
    <property type="match status" value="1"/>
</dbReference>
<dbReference type="EMBL" id="KZ679009">
    <property type="protein sequence ID" value="PSS22008.1"/>
    <property type="molecule type" value="Genomic_DNA"/>
</dbReference>
<dbReference type="InterPro" id="IPR011008">
    <property type="entry name" value="Dimeric_a/b-barrel"/>
</dbReference>
<protein>
    <recommendedName>
        <fullName evidence="2">Stress-response A/B barrel domain-containing protein</fullName>
    </recommendedName>
</protein>
<dbReference type="SUPFAM" id="SSF54909">
    <property type="entry name" value="Dimeric alpha+beta barrel"/>
    <property type="match status" value="1"/>
</dbReference>
<reference evidence="3 4" key="1">
    <citation type="journal article" date="2018" name="New Phytol.">
        <title>Comparative genomics and transcriptomics depict ericoid mycorrhizal fungi as versatile saprotrophs and plant mutualists.</title>
        <authorList>
            <person name="Martino E."/>
            <person name="Morin E."/>
            <person name="Grelet G.A."/>
            <person name="Kuo A."/>
            <person name="Kohler A."/>
            <person name="Daghino S."/>
            <person name="Barry K.W."/>
            <person name="Cichocki N."/>
            <person name="Clum A."/>
            <person name="Dockter R.B."/>
            <person name="Hainaut M."/>
            <person name="Kuo R.C."/>
            <person name="LaButti K."/>
            <person name="Lindahl B.D."/>
            <person name="Lindquist E.A."/>
            <person name="Lipzen A."/>
            <person name="Khouja H.R."/>
            <person name="Magnuson J."/>
            <person name="Murat C."/>
            <person name="Ohm R.A."/>
            <person name="Singer S.W."/>
            <person name="Spatafora J.W."/>
            <person name="Wang M."/>
            <person name="Veneault-Fourrey C."/>
            <person name="Henrissat B."/>
            <person name="Grigoriev I.V."/>
            <person name="Martin F.M."/>
            <person name="Perotto S."/>
        </authorList>
    </citation>
    <scope>NUCLEOTIDE SEQUENCE [LARGE SCALE GENOMIC DNA]</scope>
    <source>
        <strain evidence="3 4">ATCC 22711</strain>
    </source>
</reference>
<dbReference type="GeneID" id="36575512"/>
<dbReference type="OrthoDB" id="2426273at2759"/>
<evidence type="ECO:0000259" key="2">
    <source>
        <dbReference type="PROSITE" id="PS51502"/>
    </source>
</evidence>
<dbReference type="AlphaFoldDB" id="A0A2T3B5J3"/>
<dbReference type="RefSeq" id="XP_024722163.1">
    <property type="nucleotide sequence ID" value="XM_024867431.1"/>
</dbReference>
<dbReference type="SMART" id="SM00886">
    <property type="entry name" value="Dabb"/>
    <property type="match status" value="1"/>
</dbReference>
<proteinExistence type="predicted"/>